<dbReference type="InterPro" id="IPR058581">
    <property type="entry name" value="TM_HPP"/>
</dbReference>
<dbReference type="InterPro" id="IPR046342">
    <property type="entry name" value="CBS_dom_sf"/>
</dbReference>
<feature type="transmembrane region" description="Helical" evidence="2">
    <location>
        <begin position="135"/>
        <end position="152"/>
    </location>
</feature>
<keyword evidence="1" id="KW-0129">CBS domain</keyword>
<feature type="domain" description="CBS" evidence="3">
    <location>
        <begin position="252"/>
        <end position="301"/>
    </location>
</feature>
<comment type="caution">
    <text evidence="4">The sequence shown here is derived from an EMBL/GenBank/DDBJ whole genome shotgun (WGS) entry which is preliminary data.</text>
</comment>
<dbReference type="SMART" id="SM00116">
    <property type="entry name" value="CBS"/>
    <property type="match status" value="2"/>
</dbReference>
<dbReference type="Pfam" id="PF00571">
    <property type="entry name" value="CBS"/>
    <property type="match status" value="2"/>
</dbReference>
<dbReference type="EMBL" id="JAXAFJ010000003">
    <property type="protein sequence ID" value="MDX6805746.1"/>
    <property type="molecule type" value="Genomic_DNA"/>
</dbReference>
<evidence type="ECO:0000259" key="3">
    <source>
        <dbReference type="PROSITE" id="PS51371"/>
    </source>
</evidence>
<dbReference type="InterPro" id="IPR007065">
    <property type="entry name" value="HPP"/>
</dbReference>
<evidence type="ECO:0000313" key="5">
    <source>
        <dbReference type="Proteomes" id="UP001274321"/>
    </source>
</evidence>
<dbReference type="RefSeq" id="WP_319843873.1">
    <property type="nucleotide sequence ID" value="NZ_JAXAFJ010000003.1"/>
</dbReference>
<feature type="transmembrane region" description="Helical" evidence="2">
    <location>
        <begin position="31"/>
        <end position="51"/>
    </location>
</feature>
<keyword evidence="2" id="KW-1133">Transmembrane helix</keyword>
<dbReference type="Proteomes" id="UP001274321">
    <property type="component" value="Unassembled WGS sequence"/>
</dbReference>
<organism evidence="4 5">
    <name type="scientific">Terrihabitans rhizophilus</name>
    <dbReference type="NCBI Taxonomy" id="3092662"/>
    <lineage>
        <taxon>Bacteria</taxon>
        <taxon>Pseudomonadati</taxon>
        <taxon>Pseudomonadota</taxon>
        <taxon>Alphaproteobacteria</taxon>
        <taxon>Hyphomicrobiales</taxon>
        <taxon>Terrihabitans</taxon>
    </lineage>
</organism>
<evidence type="ECO:0000256" key="2">
    <source>
        <dbReference type="SAM" id="Phobius"/>
    </source>
</evidence>
<keyword evidence="5" id="KW-1185">Reference proteome</keyword>
<evidence type="ECO:0000256" key="1">
    <source>
        <dbReference type="PROSITE-ProRule" id="PRU00703"/>
    </source>
</evidence>
<sequence>MQNTGETTTEPKAGWRLFRPILAGATLNDRVFASLAALVSIALTGFLSALLTGVGPHLILLVPPMGASAVLVFAVPASPLAQPWSTIGGNVVSAFVGILVAHLIDQPALAAGVAVGGAIMAMSLLRCLHPPGGAAALVAVFGGPAVAGSGFLFPLVPVGLNAVLLVAGGLLYHQVSRHSYPHRAKPPAPARPTSDPAAAERVGVRIEDVERVIQDLGETFDISNEDLARLLTEVERRALARSYVELSAGDIMSRDVIGVTPDTSLEAARKRLLELDFRILPVVGAGGKLLGQIGWPELSREGERVEQVMSTPVAVAPAAPVLDLADQLTGGTVHAVLVVDADTRLIGLITQTDLLAVLARGVTGTMREAAARS</sequence>
<keyword evidence="2" id="KW-0812">Transmembrane</keyword>
<dbReference type="PROSITE" id="PS51371">
    <property type="entry name" value="CBS"/>
    <property type="match status" value="2"/>
</dbReference>
<name>A0ABU4RLP4_9HYPH</name>
<feature type="transmembrane region" description="Helical" evidence="2">
    <location>
        <begin position="87"/>
        <end position="104"/>
    </location>
</feature>
<dbReference type="Gene3D" id="3.10.580.10">
    <property type="entry name" value="CBS-domain"/>
    <property type="match status" value="2"/>
</dbReference>
<accession>A0ABU4RLP4</accession>
<proteinExistence type="predicted"/>
<feature type="transmembrane region" description="Helical" evidence="2">
    <location>
        <begin position="110"/>
        <end position="128"/>
    </location>
</feature>
<gene>
    <name evidence="4" type="ORF">SCD90_06700</name>
</gene>
<dbReference type="SUPFAM" id="SSF54631">
    <property type="entry name" value="CBS-domain pair"/>
    <property type="match status" value="1"/>
</dbReference>
<protein>
    <submittedName>
        <fullName evidence="4">HPP family protein</fullName>
    </submittedName>
</protein>
<dbReference type="PANTHER" id="PTHR33741">
    <property type="entry name" value="TRANSMEMBRANE PROTEIN DDB_G0269096-RELATED"/>
    <property type="match status" value="1"/>
</dbReference>
<keyword evidence="2" id="KW-0472">Membrane</keyword>
<feature type="domain" description="CBS" evidence="3">
    <location>
        <begin position="308"/>
        <end position="365"/>
    </location>
</feature>
<dbReference type="PANTHER" id="PTHR33741:SF5">
    <property type="entry name" value="TRANSMEMBRANE PROTEIN DDB_G0269096-RELATED"/>
    <property type="match status" value="1"/>
</dbReference>
<evidence type="ECO:0000313" key="4">
    <source>
        <dbReference type="EMBL" id="MDX6805746.1"/>
    </source>
</evidence>
<dbReference type="Pfam" id="PF04982">
    <property type="entry name" value="TM_HPP"/>
    <property type="match status" value="1"/>
</dbReference>
<dbReference type="InterPro" id="IPR000644">
    <property type="entry name" value="CBS_dom"/>
</dbReference>
<reference evidence="4 5" key="1">
    <citation type="submission" date="2023-11" db="EMBL/GenBank/DDBJ databases">
        <authorList>
            <person name="Bao R."/>
        </authorList>
    </citation>
    <scope>NUCLEOTIDE SEQUENCE [LARGE SCALE GENOMIC DNA]</scope>
    <source>
        <strain evidence="4 5">PJ23</strain>
    </source>
</reference>
<feature type="transmembrane region" description="Helical" evidence="2">
    <location>
        <begin position="57"/>
        <end position="75"/>
    </location>
</feature>